<comment type="subcellular location">
    <subcellularLocation>
        <location evidence="1">Membrane</location>
        <topology evidence="1">Multi-pass membrane protein</topology>
    </subcellularLocation>
</comment>
<organism evidence="10 11">
    <name type="scientific">Littorina saxatilis</name>
    <dbReference type="NCBI Taxonomy" id="31220"/>
    <lineage>
        <taxon>Eukaryota</taxon>
        <taxon>Metazoa</taxon>
        <taxon>Spiralia</taxon>
        <taxon>Lophotrochozoa</taxon>
        <taxon>Mollusca</taxon>
        <taxon>Gastropoda</taxon>
        <taxon>Caenogastropoda</taxon>
        <taxon>Littorinimorpha</taxon>
        <taxon>Littorinoidea</taxon>
        <taxon>Littorinidae</taxon>
        <taxon>Littorina</taxon>
    </lineage>
</organism>
<reference evidence="10 11" key="1">
    <citation type="submission" date="2024-02" db="EMBL/GenBank/DDBJ databases">
        <title>Chromosome-scale genome assembly of the rough periwinkle Littorina saxatilis.</title>
        <authorList>
            <person name="De Jode A."/>
            <person name="Faria R."/>
            <person name="Formenti G."/>
            <person name="Sims Y."/>
            <person name="Smith T.P."/>
            <person name="Tracey A."/>
            <person name="Wood J.M.D."/>
            <person name="Zagrodzka Z.B."/>
            <person name="Johannesson K."/>
            <person name="Butlin R.K."/>
            <person name="Leder E.H."/>
        </authorList>
    </citation>
    <scope>NUCLEOTIDE SEQUENCE [LARGE SCALE GENOMIC DNA]</scope>
    <source>
        <strain evidence="10">Snail1</strain>
        <tissue evidence="10">Muscle</tissue>
    </source>
</reference>
<dbReference type="AlphaFoldDB" id="A0AAN9ANU9"/>
<dbReference type="InterPro" id="IPR017946">
    <property type="entry name" value="PLC-like_Pdiesterase_TIM-brl"/>
</dbReference>
<feature type="transmembrane region" description="Helical" evidence="8">
    <location>
        <begin position="520"/>
        <end position="540"/>
    </location>
</feature>
<dbReference type="Gene3D" id="3.20.20.190">
    <property type="entry name" value="Phosphatidylinositol (PI) phosphodiesterase"/>
    <property type="match status" value="1"/>
</dbReference>
<dbReference type="InterPro" id="IPR030395">
    <property type="entry name" value="GP_PDE_dom"/>
</dbReference>
<accession>A0AAN9ANU9</accession>
<feature type="transmembrane region" description="Helical" evidence="8">
    <location>
        <begin position="143"/>
        <end position="163"/>
    </location>
</feature>
<evidence type="ECO:0000256" key="2">
    <source>
        <dbReference type="ARBA" id="ARBA00022692"/>
    </source>
</evidence>
<feature type="transmembrane region" description="Helical" evidence="8">
    <location>
        <begin position="63"/>
        <end position="86"/>
    </location>
</feature>
<feature type="domain" description="GP-PDE" evidence="9">
    <location>
        <begin position="249"/>
        <end position="508"/>
    </location>
</feature>
<keyword evidence="6" id="KW-0325">Glycoprotein</keyword>
<evidence type="ECO:0000256" key="6">
    <source>
        <dbReference type="ARBA" id="ARBA00023180"/>
    </source>
</evidence>
<name>A0AAN9ANU9_9CAEN</name>
<dbReference type="EMBL" id="JBAMIC010000024">
    <property type="protein sequence ID" value="KAK7090368.1"/>
    <property type="molecule type" value="Genomic_DNA"/>
</dbReference>
<keyword evidence="11" id="KW-1185">Reference proteome</keyword>
<evidence type="ECO:0000259" key="9">
    <source>
        <dbReference type="PROSITE" id="PS51704"/>
    </source>
</evidence>
<keyword evidence="4 8" id="KW-1133">Transmembrane helix</keyword>
<comment type="caution">
    <text evidence="10">The sequence shown here is derived from an EMBL/GenBank/DDBJ whole genome shotgun (WGS) entry which is preliminary data.</text>
</comment>
<sequence length="640" mass="73574">MASAKHQGTSERSKSTMKGKMTVSHAKFQYYRHNYCLVFMTGMLGCRWHRYQQSTRDNRKRDIFWFSLFTLAFLYVTFYFYFWLIAENDYNYLEWYMFKTLKTWVPWYKILMPLTCATFGYFLLVMVLYLCHIGHGHQIYIHPVHLVLIILSLAACAAVTIIIDDLWHMEFHVIYLSLQMMGPFLHIGAVSLMTCMMWLISHSWYKLSRKLYQLLWLLVIVVAMVGLYVCPLYIQCPCVSSSHSMPLKPGLFAHRGAEGIAPENTNISFQKAVENGAFGLESDVRISYDGVPFINHDDTFQRTTNVDDIFPDRAGDDVSTFNISDIEKLDAGSWFLETDPFSTASDVSDADRDKYKKQKVFLLEDLLQLAAKHDVVVMFDVRNPVESNPFRNRTMELVIQTLLNSTFNLTKLYWIIKPTDSTDPVVAPPRAPKIYGGAPSVDMLEKENITKINARFDYLNEDLIWEYKRQNISTNVYVIDSSWFFSYYWCLGATSITTRRIDQLSQLENPNWTLASSSYLIMWVSVDVLSAVIIMVIFVVQRIRLFGTSFSPESISLTSARHARTYRSRTMKEKLLREGITDPTDDTDSQGSGVINHPAAYSMSSLPPSSFSTPSGAFPTGHSNVRVGPITQPDHKYEME</sequence>
<evidence type="ECO:0000256" key="7">
    <source>
        <dbReference type="SAM" id="MobiDB-lite"/>
    </source>
</evidence>
<protein>
    <recommendedName>
        <fullName evidence="9">GP-PDE domain-containing protein</fullName>
    </recommendedName>
</protein>
<gene>
    <name evidence="10" type="ORF">V1264_010175</name>
</gene>
<feature type="region of interest" description="Disordered" evidence="7">
    <location>
        <begin position="606"/>
        <end position="640"/>
    </location>
</feature>
<dbReference type="PANTHER" id="PTHR23344">
    <property type="entry name" value="GLYCEROPHOSPHORYL DIESTER PHOSPHODIESTERASE"/>
    <property type="match status" value="1"/>
</dbReference>
<evidence type="ECO:0000256" key="3">
    <source>
        <dbReference type="ARBA" id="ARBA00022801"/>
    </source>
</evidence>
<dbReference type="PANTHER" id="PTHR23344:SF50">
    <property type="entry name" value="GP-PDE DOMAIN-CONTAINING PROTEIN"/>
    <property type="match status" value="1"/>
</dbReference>
<dbReference type="Proteomes" id="UP001374579">
    <property type="component" value="Unassembled WGS sequence"/>
</dbReference>
<feature type="region of interest" description="Disordered" evidence="7">
    <location>
        <begin position="579"/>
        <end position="598"/>
    </location>
</feature>
<dbReference type="GO" id="GO:0008081">
    <property type="term" value="F:phosphoric diester hydrolase activity"/>
    <property type="evidence" value="ECO:0007669"/>
    <property type="project" value="InterPro"/>
</dbReference>
<proteinExistence type="predicted"/>
<evidence type="ECO:0000256" key="5">
    <source>
        <dbReference type="ARBA" id="ARBA00023136"/>
    </source>
</evidence>
<keyword evidence="2 8" id="KW-0812">Transmembrane</keyword>
<feature type="transmembrane region" description="Helical" evidence="8">
    <location>
        <begin position="183"/>
        <end position="202"/>
    </location>
</feature>
<evidence type="ECO:0000313" key="10">
    <source>
        <dbReference type="EMBL" id="KAK7090368.1"/>
    </source>
</evidence>
<dbReference type="Pfam" id="PF03009">
    <property type="entry name" value="GDPD"/>
    <property type="match status" value="1"/>
</dbReference>
<evidence type="ECO:0000256" key="4">
    <source>
        <dbReference type="ARBA" id="ARBA00022989"/>
    </source>
</evidence>
<feature type="transmembrane region" description="Helical" evidence="8">
    <location>
        <begin position="106"/>
        <end position="131"/>
    </location>
</feature>
<feature type="transmembrane region" description="Helical" evidence="8">
    <location>
        <begin position="214"/>
        <end position="234"/>
    </location>
</feature>
<dbReference type="SUPFAM" id="SSF51695">
    <property type="entry name" value="PLC-like phosphodiesterases"/>
    <property type="match status" value="1"/>
</dbReference>
<keyword evidence="3" id="KW-0378">Hydrolase</keyword>
<dbReference type="PROSITE" id="PS51704">
    <property type="entry name" value="GP_PDE"/>
    <property type="match status" value="1"/>
</dbReference>
<evidence type="ECO:0000256" key="8">
    <source>
        <dbReference type="SAM" id="Phobius"/>
    </source>
</evidence>
<evidence type="ECO:0000256" key="1">
    <source>
        <dbReference type="ARBA" id="ARBA00004141"/>
    </source>
</evidence>
<dbReference type="GO" id="GO:0016020">
    <property type="term" value="C:membrane"/>
    <property type="evidence" value="ECO:0007669"/>
    <property type="project" value="UniProtKB-SubCell"/>
</dbReference>
<evidence type="ECO:0000313" key="11">
    <source>
        <dbReference type="Proteomes" id="UP001374579"/>
    </source>
</evidence>
<dbReference type="PROSITE" id="PS50007">
    <property type="entry name" value="PIPLC_X_DOMAIN"/>
    <property type="match status" value="1"/>
</dbReference>
<dbReference type="GO" id="GO:0006629">
    <property type="term" value="P:lipid metabolic process"/>
    <property type="evidence" value="ECO:0007669"/>
    <property type="project" value="InterPro"/>
</dbReference>
<feature type="compositionally biased region" description="Low complexity" evidence="7">
    <location>
        <begin position="606"/>
        <end position="615"/>
    </location>
</feature>
<keyword evidence="5 8" id="KW-0472">Membrane</keyword>